<evidence type="ECO:0000256" key="8">
    <source>
        <dbReference type="SAM" id="Phobius"/>
    </source>
</evidence>
<evidence type="ECO:0000313" key="11">
    <source>
        <dbReference type="Proteomes" id="UP000762676"/>
    </source>
</evidence>
<keyword evidence="4 8" id="KW-1133">Transmembrane helix</keyword>
<reference evidence="10 11" key="1">
    <citation type="journal article" date="2021" name="Elife">
        <title>Chloroplast acquisition without the gene transfer in kleptoplastic sea slugs, Plakobranchus ocellatus.</title>
        <authorList>
            <person name="Maeda T."/>
            <person name="Takahashi S."/>
            <person name="Yoshida T."/>
            <person name="Shimamura S."/>
            <person name="Takaki Y."/>
            <person name="Nagai Y."/>
            <person name="Toyoda A."/>
            <person name="Suzuki Y."/>
            <person name="Arimoto A."/>
            <person name="Ishii H."/>
            <person name="Satoh N."/>
            <person name="Nishiyama T."/>
            <person name="Hasebe M."/>
            <person name="Maruyama T."/>
            <person name="Minagawa J."/>
            <person name="Obokata J."/>
            <person name="Shigenobu S."/>
        </authorList>
    </citation>
    <scope>NUCLEOTIDE SEQUENCE [LARGE SCALE GENOMIC DNA]</scope>
</reference>
<evidence type="ECO:0000256" key="3">
    <source>
        <dbReference type="ARBA" id="ARBA00022741"/>
    </source>
</evidence>
<dbReference type="PANTHER" id="PTHR11920">
    <property type="entry name" value="GUANYLYL CYCLASE"/>
    <property type="match status" value="1"/>
</dbReference>
<keyword evidence="5 8" id="KW-0472">Membrane</keyword>
<dbReference type="GO" id="GO:0005886">
    <property type="term" value="C:plasma membrane"/>
    <property type="evidence" value="ECO:0007669"/>
    <property type="project" value="TreeGrafter"/>
</dbReference>
<evidence type="ECO:0000256" key="6">
    <source>
        <dbReference type="ARBA" id="ARBA00023239"/>
    </source>
</evidence>
<comment type="caution">
    <text evidence="10">The sequence shown here is derived from an EMBL/GenBank/DDBJ whole genome shotgun (WGS) entry which is preliminary data.</text>
</comment>
<evidence type="ECO:0000256" key="4">
    <source>
        <dbReference type="ARBA" id="ARBA00022989"/>
    </source>
</evidence>
<dbReference type="Proteomes" id="UP000762676">
    <property type="component" value="Unassembled WGS sequence"/>
</dbReference>
<dbReference type="GO" id="GO:0004016">
    <property type="term" value="F:adenylate cyclase activity"/>
    <property type="evidence" value="ECO:0007669"/>
    <property type="project" value="TreeGrafter"/>
</dbReference>
<feature type="compositionally biased region" description="Basic and acidic residues" evidence="7">
    <location>
        <begin position="698"/>
        <end position="729"/>
    </location>
</feature>
<dbReference type="Gene3D" id="6.10.250.780">
    <property type="match status" value="1"/>
</dbReference>
<accession>A0AAV4IL01</accession>
<feature type="region of interest" description="Disordered" evidence="7">
    <location>
        <begin position="636"/>
        <end position="749"/>
    </location>
</feature>
<feature type="transmembrane region" description="Helical" evidence="8">
    <location>
        <begin position="377"/>
        <end position="405"/>
    </location>
</feature>
<keyword evidence="2 8" id="KW-0812">Transmembrane</keyword>
<dbReference type="PROSITE" id="PS50125">
    <property type="entry name" value="GUANYLATE_CYCLASE_2"/>
    <property type="match status" value="1"/>
</dbReference>
<dbReference type="InterPro" id="IPR050401">
    <property type="entry name" value="Cyclic_nucleotide_synthase"/>
</dbReference>
<dbReference type="GO" id="GO:0035556">
    <property type="term" value="P:intracellular signal transduction"/>
    <property type="evidence" value="ECO:0007669"/>
    <property type="project" value="InterPro"/>
</dbReference>
<feature type="domain" description="Guanylate cyclase" evidence="9">
    <location>
        <begin position="451"/>
        <end position="580"/>
    </location>
</feature>
<feature type="transmembrane region" description="Helical" evidence="8">
    <location>
        <begin position="80"/>
        <end position="100"/>
    </location>
</feature>
<dbReference type="GO" id="GO:0000166">
    <property type="term" value="F:nucleotide binding"/>
    <property type="evidence" value="ECO:0007669"/>
    <property type="project" value="UniProtKB-KW"/>
</dbReference>
<dbReference type="PANTHER" id="PTHR11920:SF501">
    <property type="entry name" value="GUANYLATE CYCLASE 32E"/>
    <property type="match status" value="1"/>
</dbReference>
<protein>
    <submittedName>
        <fullName evidence="10">Guanylate cyclase 32E</fullName>
    </submittedName>
</protein>
<dbReference type="AlphaFoldDB" id="A0AAV4IL01"/>
<dbReference type="InterPro" id="IPR001054">
    <property type="entry name" value="A/G_cyclase"/>
</dbReference>
<dbReference type="Pfam" id="PF00211">
    <property type="entry name" value="Guanylate_cyc"/>
    <property type="match status" value="1"/>
</dbReference>
<keyword evidence="3" id="KW-0547">Nucleotide-binding</keyword>
<dbReference type="InterPro" id="IPR013587">
    <property type="entry name" value="Nitrate/nitrite_sensing"/>
</dbReference>
<dbReference type="Pfam" id="PF08376">
    <property type="entry name" value="NIT"/>
    <property type="match status" value="1"/>
</dbReference>
<sequence>MQSQNRKSLRTSSDESDSTQGIPTEWTSSHYDVNRENGTNSPTSSDILEWLEPSHKSCLLRVGKCWRGDPLSDTGKRQQILQILSLTLLPILGLWAFTVYSVSDSIKGKTDLEQTQNAVKFSVELGLFLDRIQRERDMSVLYLSILGPETKTFLMNEYLLTDEALLMLSEWPVNDDFGEAFRSKFEFQEHLNAHRNELDPNNFDIYVEMNFYNLLIERFVVWMYGAITESSMASIWKVLVAYQKIVTGKFRDCISLRATSIQKRQRASVIIEEKVGQNKKIDGSAVLYSDIVDPIFQEGVTSDGTNLTVVIERFRFEIQHSILVEASISKGQWWFDNMTIYLDRLLIIQQDLAELINGELQSIIDVEEKNLTISVCFLALVIFMCPLVICSVEALTTGIQLYAIAMVQKSKELVKEKQKADALLYRMVPGPIVAKLKRCKSVEAEYFKSVTIMFCDINDFNSLIQTSQPSNAISLLNTVFNTIDTVIVDYDVFKVENIFDSYMVASGLLNKGSLHASVVANLALELLSIFQNRNYITSDGTSVQIRIGVHTGPCVAGTITITPPQYCLFGHSVSIAARMKACCPPNSILVSHSSQRILKRANYLIKYMSTVDIKLDERQPDTYIKAFRLVGKIGSGHKKEEPSYGLPESRSTSLSLRRQEEPGQHSSDRPFFLTCDATSFPHDTSGPPGNSRDVGIAAKDDEASSKAKEEPDPKDSNEEAQSSEKDETPNKPSETVQRTPEAVSHTYDL</sequence>
<gene>
    <name evidence="10" type="ORF">ElyMa_003029700</name>
</gene>
<feature type="compositionally biased region" description="Basic and acidic residues" evidence="7">
    <location>
        <begin position="657"/>
        <end position="668"/>
    </location>
</feature>
<keyword evidence="11" id="KW-1185">Reference proteome</keyword>
<feature type="compositionally biased region" description="Polar residues" evidence="7">
    <location>
        <begin position="18"/>
        <end position="46"/>
    </location>
</feature>
<keyword evidence="6" id="KW-0456">Lyase</keyword>
<evidence type="ECO:0000259" key="9">
    <source>
        <dbReference type="PROSITE" id="PS50125"/>
    </source>
</evidence>
<dbReference type="SUPFAM" id="SSF55073">
    <property type="entry name" value="Nucleotide cyclase"/>
    <property type="match status" value="1"/>
</dbReference>
<proteinExistence type="predicted"/>
<dbReference type="GO" id="GO:0001653">
    <property type="term" value="F:peptide receptor activity"/>
    <property type="evidence" value="ECO:0007669"/>
    <property type="project" value="TreeGrafter"/>
</dbReference>
<dbReference type="CDD" id="cd07302">
    <property type="entry name" value="CHD"/>
    <property type="match status" value="1"/>
</dbReference>
<dbReference type="GO" id="GO:0004383">
    <property type="term" value="F:guanylate cyclase activity"/>
    <property type="evidence" value="ECO:0007669"/>
    <property type="project" value="TreeGrafter"/>
</dbReference>
<evidence type="ECO:0000256" key="7">
    <source>
        <dbReference type="SAM" id="MobiDB-lite"/>
    </source>
</evidence>
<dbReference type="EMBL" id="BMAT01006260">
    <property type="protein sequence ID" value="GFS09111.1"/>
    <property type="molecule type" value="Genomic_DNA"/>
</dbReference>
<organism evidence="10 11">
    <name type="scientific">Elysia marginata</name>
    <dbReference type="NCBI Taxonomy" id="1093978"/>
    <lineage>
        <taxon>Eukaryota</taxon>
        <taxon>Metazoa</taxon>
        <taxon>Spiralia</taxon>
        <taxon>Lophotrochozoa</taxon>
        <taxon>Mollusca</taxon>
        <taxon>Gastropoda</taxon>
        <taxon>Heterobranchia</taxon>
        <taxon>Euthyneura</taxon>
        <taxon>Panpulmonata</taxon>
        <taxon>Sacoglossa</taxon>
        <taxon>Placobranchoidea</taxon>
        <taxon>Plakobranchidae</taxon>
        <taxon>Elysia</taxon>
    </lineage>
</organism>
<evidence type="ECO:0000256" key="5">
    <source>
        <dbReference type="ARBA" id="ARBA00023136"/>
    </source>
</evidence>
<comment type="subcellular location">
    <subcellularLocation>
        <location evidence="1">Membrane</location>
    </subcellularLocation>
</comment>
<name>A0AAV4IL01_9GAST</name>
<dbReference type="SMART" id="SM00044">
    <property type="entry name" value="CYCc"/>
    <property type="match status" value="1"/>
</dbReference>
<dbReference type="InterPro" id="IPR029787">
    <property type="entry name" value="Nucleotide_cyclase"/>
</dbReference>
<dbReference type="Gene3D" id="3.30.70.1230">
    <property type="entry name" value="Nucleotide cyclase"/>
    <property type="match status" value="1"/>
</dbReference>
<evidence type="ECO:0000256" key="1">
    <source>
        <dbReference type="ARBA" id="ARBA00004370"/>
    </source>
</evidence>
<evidence type="ECO:0000313" key="10">
    <source>
        <dbReference type="EMBL" id="GFS09111.1"/>
    </source>
</evidence>
<feature type="region of interest" description="Disordered" evidence="7">
    <location>
        <begin position="1"/>
        <end position="46"/>
    </location>
</feature>
<dbReference type="GO" id="GO:0007168">
    <property type="term" value="P:receptor guanylyl cyclase signaling pathway"/>
    <property type="evidence" value="ECO:0007669"/>
    <property type="project" value="TreeGrafter"/>
</dbReference>
<evidence type="ECO:0000256" key="2">
    <source>
        <dbReference type="ARBA" id="ARBA00022692"/>
    </source>
</evidence>